<dbReference type="NCBIfam" id="TIGR01444">
    <property type="entry name" value="fkbM_fam"/>
    <property type="match status" value="1"/>
</dbReference>
<dbReference type="EMBL" id="VYQB01000036">
    <property type="protein sequence ID" value="KAA9011327.1"/>
    <property type="molecule type" value="Genomic_DNA"/>
</dbReference>
<name>A0ABQ6T6P6_9SPHN</name>
<protein>
    <submittedName>
        <fullName evidence="3">FkbM family methyltransferase</fullName>
    </submittedName>
</protein>
<dbReference type="RefSeq" id="WP_150443136.1">
    <property type="nucleotide sequence ID" value="NZ_VYQB01000036.1"/>
</dbReference>
<dbReference type="GO" id="GO:0008168">
    <property type="term" value="F:methyltransferase activity"/>
    <property type="evidence" value="ECO:0007669"/>
    <property type="project" value="UniProtKB-KW"/>
</dbReference>
<dbReference type="InterPro" id="IPR006342">
    <property type="entry name" value="FkbM_mtfrase"/>
</dbReference>
<organism evidence="3 4">
    <name type="scientific">Sphingobium limneticum</name>
    <dbReference type="NCBI Taxonomy" id="1007511"/>
    <lineage>
        <taxon>Bacteria</taxon>
        <taxon>Pseudomonadati</taxon>
        <taxon>Pseudomonadota</taxon>
        <taxon>Alphaproteobacteria</taxon>
        <taxon>Sphingomonadales</taxon>
        <taxon>Sphingomonadaceae</taxon>
        <taxon>Sphingobium</taxon>
    </lineage>
</organism>
<gene>
    <name evidence="3" type="ORF">F4U96_23280</name>
</gene>
<dbReference type="Gene3D" id="3.40.50.150">
    <property type="entry name" value="Vaccinia Virus protein VP39"/>
    <property type="match status" value="1"/>
</dbReference>
<dbReference type="PANTHER" id="PTHR34203:SF15">
    <property type="entry name" value="SLL1173 PROTEIN"/>
    <property type="match status" value="1"/>
</dbReference>
<evidence type="ECO:0000313" key="4">
    <source>
        <dbReference type="Proteomes" id="UP000326364"/>
    </source>
</evidence>
<dbReference type="PANTHER" id="PTHR34203">
    <property type="entry name" value="METHYLTRANSFERASE, FKBM FAMILY PROTEIN"/>
    <property type="match status" value="1"/>
</dbReference>
<keyword evidence="3" id="KW-0489">Methyltransferase</keyword>
<reference evidence="3 4" key="1">
    <citation type="submission" date="2019-09" db="EMBL/GenBank/DDBJ databases">
        <authorList>
            <person name="Feng G."/>
        </authorList>
    </citation>
    <scope>NUCLEOTIDE SEQUENCE [LARGE SCALE GENOMIC DNA]</scope>
    <source>
        <strain evidence="3 4">KACC 19284</strain>
    </source>
</reference>
<comment type="caution">
    <text evidence="3">The sequence shown here is derived from an EMBL/GenBank/DDBJ whole genome shotgun (WGS) entry which is preliminary data.</text>
</comment>
<feature type="region of interest" description="Disordered" evidence="1">
    <location>
        <begin position="199"/>
        <end position="219"/>
    </location>
</feature>
<evidence type="ECO:0000313" key="3">
    <source>
        <dbReference type="EMBL" id="KAA9011327.1"/>
    </source>
</evidence>
<sequence>MTEKIRKVKNNHGGSVNKDIMARLATAADVRSAYNLFLGRTPESSDIIKDIVKSKRSLRQLRLDFLAASEFKAHVGADALKDLWALGEIDDGFRLWVDLSDRYVSLPCLRNNFEPSETKLWKSIVKPGHAVVDVGANIGWYTMQAARLIGSTGRVSCFEPRPVTYAHLVRSIVENGMQHIVRSYNVALADREERGKIHWRPGDDNPGHTWLGSQDDTGQDVSSTDVCVQILDDIIDHRHVDVMKIDVEGAEWRVVSGGLQVIQRSMPMIMSEIFPEELKKQSGINASDFISKMLSLNYDCKFIDKDGFLNNITDVPSHNPEILSVLFVPKP</sequence>
<evidence type="ECO:0000259" key="2">
    <source>
        <dbReference type="Pfam" id="PF05050"/>
    </source>
</evidence>
<evidence type="ECO:0000256" key="1">
    <source>
        <dbReference type="SAM" id="MobiDB-lite"/>
    </source>
</evidence>
<feature type="domain" description="Methyltransferase FkbM" evidence="2">
    <location>
        <begin position="133"/>
        <end position="273"/>
    </location>
</feature>
<dbReference type="Pfam" id="PF05050">
    <property type="entry name" value="Methyltransf_21"/>
    <property type="match status" value="1"/>
</dbReference>
<dbReference type="Proteomes" id="UP000326364">
    <property type="component" value="Unassembled WGS sequence"/>
</dbReference>
<proteinExistence type="predicted"/>
<dbReference type="GO" id="GO:0032259">
    <property type="term" value="P:methylation"/>
    <property type="evidence" value="ECO:0007669"/>
    <property type="project" value="UniProtKB-KW"/>
</dbReference>
<keyword evidence="4" id="KW-1185">Reference proteome</keyword>
<dbReference type="InterPro" id="IPR029063">
    <property type="entry name" value="SAM-dependent_MTases_sf"/>
</dbReference>
<dbReference type="InterPro" id="IPR052514">
    <property type="entry name" value="SAM-dependent_MTase"/>
</dbReference>
<accession>A0ABQ6T6P6</accession>
<keyword evidence="3" id="KW-0808">Transferase</keyword>
<dbReference type="SUPFAM" id="SSF53335">
    <property type="entry name" value="S-adenosyl-L-methionine-dependent methyltransferases"/>
    <property type="match status" value="1"/>
</dbReference>